<feature type="transmembrane region" description="Helical" evidence="8">
    <location>
        <begin position="318"/>
        <end position="335"/>
    </location>
</feature>
<dbReference type="EMBL" id="JARYMX010000004">
    <property type="protein sequence ID" value="KAJ9550315.1"/>
    <property type="molecule type" value="Genomic_DNA"/>
</dbReference>
<feature type="transmembrane region" description="Helical" evidence="8">
    <location>
        <begin position="796"/>
        <end position="819"/>
    </location>
</feature>
<proteinExistence type="predicted"/>
<feature type="transmembrane region" description="Helical" evidence="8">
    <location>
        <begin position="479"/>
        <end position="500"/>
    </location>
</feature>
<feature type="region of interest" description="Disordered" evidence="7">
    <location>
        <begin position="1"/>
        <end position="54"/>
    </location>
</feature>
<feature type="transmembrane region" description="Helical" evidence="8">
    <location>
        <begin position="1034"/>
        <end position="1055"/>
    </location>
</feature>
<feature type="domain" description="Amino acid transporter transmembrane" evidence="9">
    <location>
        <begin position="707"/>
        <end position="1115"/>
    </location>
</feature>
<feature type="transmembrane region" description="Helical" evidence="8">
    <location>
        <begin position="993"/>
        <end position="1013"/>
    </location>
</feature>
<comment type="caution">
    <text evidence="10">The sequence shown here is derived from an EMBL/GenBank/DDBJ whole genome shotgun (WGS) entry which is preliminary data.</text>
</comment>
<feature type="region of interest" description="Disordered" evidence="7">
    <location>
        <begin position="594"/>
        <end position="616"/>
    </location>
</feature>
<feature type="transmembrane region" description="Helical" evidence="8">
    <location>
        <begin position="411"/>
        <end position="431"/>
    </location>
</feature>
<keyword evidence="4" id="KW-0029">Amino-acid transport</keyword>
<evidence type="ECO:0000313" key="10">
    <source>
        <dbReference type="EMBL" id="KAJ9550315.1"/>
    </source>
</evidence>
<dbReference type="GO" id="GO:0006865">
    <property type="term" value="P:amino acid transport"/>
    <property type="evidence" value="ECO:0007669"/>
    <property type="project" value="UniProtKB-KW"/>
</dbReference>
<comment type="subcellular location">
    <subcellularLocation>
        <location evidence="1">Membrane</location>
    </subcellularLocation>
</comment>
<feature type="non-terminal residue" evidence="10">
    <location>
        <position position="1126"/>
    </location>
</feature>
<feature type="transmembrane region" description="Helical" evidence="8">
    <location>
        <begin position="156"/>
        <end position="178"/>
    </location>
</feature>
<feature type="transmembrane region" description="Helical" evidence="8">
    <location>
        <begin position="366"/>
        <end position="386"/>
    </location>
</feature>
<evidence type="ECO:0000256" key="6">
    <source>
        <dbReference type="ARBA" id="ARBA00023136"/>
    </source>
</evidence>
<keyword evidence="3 8" id="KW-0812">Transmembrane</keyword>
<protein>
    <recommendedName>
        <fullName evidence="9">Amino acid transporter transmembrane domain-containing protein</fullName>
    </recommendedName>
</protein>
<dbReference type="Proteomes" id="UP001172457">
    <property type="component" value="Chromosome 4"/>
</dbReference>
<evidence type="ECO:0000259" key="9">
    <source>
        <dbReference type="Pfam" id="PF01490"/>
    </source>
</evidence>
<evidence type="ECO:0000313" key="11">
    <source>
        <dbReference type="Proteomes" id="UP001172457"/>
    </source>
</evidence>
<feature type="transmembrane region" description="Helical" evidence="8">
    <location>
        <begin position="948"/>
        <end position="968"/>
    </location>
</feature>
<feature type="transmembrane region" description="Helical" evidence="8">
    <location>
        <begin position="452"/>
        <end position="473"/>
    </location>
</feature>
<feature type="transmembrane region" description="Helical" evidence="8">
    <location>
        <begin position="735"/>
        <end position="754"/>
    </location>
</feature>
<dbReference type="AlphaFoldDB" id="A0AA38T8Y5"/>
<keyword evidence="11" id="KW-1185">Reference proteome</keyword>
<reference evidence="10" key="1">
    <citation type="submission" date="2023-03" db="EMBL/GenBank/DDBJ databases">
        <title>Chromosome-scale reference genome and RAD-based genetic map of yellow starthistle (Centaurea solstitialis) reveal putative structural variation and QTLs associated with invader traits.</title>
        <authorList>
            <person name="Reatini B."/>
            <person name="Cang F.A."/>
            <person name="Jiang Q."/>
            <person name="Mckibben M.T.W."/>
            <person name="Barker M.S."/>
            <person name="Rieseberg L.H."/>
            <person name="Dlugosch K.M."/>
        </authorList>
    </citation>
    <scope>NUCLEOTIDE SEQUENCE</scope>
    <source>
        <strain evidence="10">CAN-66</strain>
        <tissue evidence="10">Leaf</tissue>
    </source>
</reference>
<feature type="transmembrane region" description="Helical" evidence="8">
    <location>
        <begin position="279"/>
        <end position="298"/>
    </location>
</feature>
<organism evidence="10 11">
    <name type="scientific">Centaurea solstitialis</name>
    <name type="common">yellow star-thistle</name>
    <dbReference type="NCBI Taxonomy" id="347529"/>
    <lineage>
        <taxon>Eukaryota</taxon>
        <taxon>Viridiplantae</taxon>
        <taxon>Streptophyta</taxon>
        <taxon>Embryophyta</taxon>
        <taxon>Tracheophyta</taxon>
        <taxon>Spermatophyta</taxon>
        <taxon>Magnoliopsida</taxon>
        <taxon>eudicotyledons</taxon>
        <taxon>Gunneridae</taxon>
        <taxon>Pentapetalae</taxon>
        <taxon>asterids</taxon>
        <taxon>campanulids</taxon>
        <taxon>Asterales</taxon>
        <taxon>Asteraceae</taxon>
        <taxon>Carduoideae</taxon>
        <taxon>Cardueae</taxon>
        <taxon>Centaureinae</taxon>
        <taxon>Centaurea</taxon>
    </lineage>
</organism>
<feature type="transmembrane region" description="Helical" evidence="8">
    <location>
        <begin position="128"/>
        <end position="150"/>
    </location>
</feature>
<feature type="transmembrane region" description="Helical" evidence="8">
    <location>
        <begin position="710"/>
        <end position="728"/>
    </location>
</feature>
<feature type="region of interest" description="Disordered" evidence="7">
    <location>
        <begin position="548"/>
        <end position="578"/>
    </location>
</feature>
<name>A0AA38T8Y5_9ASTR</name>
<evidence type="ECO:0000256" key="7">
    <source>
        <dbReference type="SAM" id="MobiDB-lite"/>
    </source>
</evidence>
<accession>A0AA38T8Y5</accession>
<feature type="compositionally biased region" description="Low complexity" evidence="7">
    <location>
        <begin position="23"/>
        <end position="53"/>
    </location>
</feature>
<evidence type="ECO:0000256" key="1">
    <source>
        <dbReference type="ARBA" id="ARBA00004370"/>
    </source>
</evidence>
<feature type="transmembrane region" description="Helical" evidence="8">
    <location>
        <begin position="1094"/>
        <end position="1120"/>
    </location>
</feature>
<evidence type="ECO:0000256" key="8">
    <source>
        <dbReference type="SAM" id="Phobius"/>
    </source>
</evidence>
<feature type="transmembrane region" description="Helical" evidence="8">
    <location>
        <begin position="1061"/>
        <end position="1082"/>
    </location>
</feature>
<feature type="transmembrane region" description="Helical" evidence="8">
    <location>
        <begin position="898"/>
        <end position="917"/>
    </location>
</feature>
<evidence type="ECO:0000256" key="4">
    <source>
        <dbReference type="ARBA" id="ARBA00022970"/>
    </source>
</evidence>
<dbReference type="GO" id="GO:0016020">
    <property type="term" value="C:membrane"/>
    <property type="evidence" value="ECO:0007669"/>
    <property type="project" value="UniProtKB-SubCell"/>
</dbReference>
<feature type="domain" description="Amino acid transporter transmembrane" evidence="9">
    <location>
        <begin position="125"/>
        <end position="532"/>
    </location>
</feature>
<feature type="transmembrane region" description="Helical" evidence="8">
    <location>
        <begin position="512"/>
        <end position="538"/>
    </location>
</feature>
<keyword evidence="2" id="KW-0813">Transport</keyword>
<evidence type="ECO:0000256" key="5">
    <source>
        <dbReference type="ARBA" id="ARBA00022989"/>
    </source>
</evidence>
<feature type="compositionally biased region" description="Low complexity" evidence="7">
    <location>
        <begin position="597"/>
        <end position="613"/>
    </location>
</feature>
<keyword evidence="5 8" id="KW-1133">Transmembrane helix</keyword>
<sequence length="1126" mass="123212">MRESDDQVSSAPISPRPPPAAHFPPQVLSSPSSQLNSPSLPRSPLSQTTTKTKTGGHKIVLPHALPAISAPVSQFNSPSMSRSPFLGTPDRPMTVPPSGARNPLVLHLTKLDPHDAWLPITESRNGNAFYAAFHTLCSGIGIQALVLPVAFTFLGWVWGIISLMLVFIWQLYTLYLLVNLHESIETGMRYSRYMQLANAAFGERLGNSLAKFPILYLSGGTCVALIIIGGSTAKIFFQIVCDDSSCKAERLTSTEWYLVFTCGAVLLSQLPNMNSIAGISLVGAITAIGYCTTIWVVSVVEGRPSNVSYDLVKSRSNAAWLFNIFNALGIIAFAFRGHNLILEIQATMPSSEKHPSRIPMWRGVKASYALIAICVFPLAIGGYWAYGQQIPTSGMLNALLMFHGKDLAKSVQGLVCLLVIINSLTSFQIYAMPTFDEMESGYVIKFKKPCPWWLRVVMRSFFGFANFLFAVAFPFLGSVAGLVGGIALPVTLAYPCFMWLKIKKPQVYSLKWWLNWVLGVFGMLLSVVVIVGGFYSIIDTGRQQKRNPISKNKAKVSNMRESDHQVSSAPISPSPRPPSAAYFPPQVLSSPASQLNLPSLPRSPLSQTTTKTKTGGHKIALPHALPAISAPVSHFNSPSMSRSPFLGTPDRPMTVPPSGARTPLGFIMSMNLTPKFLTPLGSPLRKVLHLTKLDPHDAWLPITESRNGNAFYAAFHTLCSGIGIQALVLPVAFTFLGWVWGIISLILVFIWQLYTLYLLVNLHESIETGMRYSRYMQLANAAFGERLGNSLAKFPILYLSGGTCVALIIIGGSTAKIFFQIVCDDSFCKAERLTSTEWYLVFTCGAVLLSQLPNMNSIAGISLVGAITAIGYCTTIWVVSVVEGRSSNVSYDLVKSRSDVACIFNIFNAFGIIAFAFRGHNLILEIQATMPSSGIHPSRIPMWRGVKASYALIAICVFPLAIGGYWAYGQQIPTSGMLNALFMFHGKDLAKSVQGLACLLVIINSLTSFQIYAMPTFDEMESGYVIKFKKPCPWWLRVVMRSFFGFANFFFAVAFPFLGSVAGLVGGIALPVTLAYPCFMWLKIKKPQVYSLKWWLNWVLGVFGMGLSVVVIVGALYTIIDTGVQV</sequence>
<dbReference type="Pfam" id="PF01490">
    <property type="entry name" value="Aa_trans"/>
    <property type="match status" value="2"/>
</dbReference>
<evidence type="ECO:0000256" key="3">
    <source>
        <dbReference type="ARBA" id="ARBA00022692"/>
    </source>
</evidence>
<dbReference type="InterPro" id="IPR013057">
    <property type="entry name" value="AA_transpt_TM"/>
</dbReference>
<keyword evidence="6 8" id="KW-0472">Membrane</keyword>
<dbReference type="PANTHER" id="PTHR48017">
    <property type="entry name" value="OS05G0424000 PROTEIN-RELATED"/>
    <property type="match status" value="1"/>
</dbReference>
<evidence type="ECO:0000256" key="2">
    <source>
        <dbReference type="ARBA" id="ARBA00022448"/>
    </source>
</evidence>
<feature type="transmembrane region" description="Helical" evidence="8">
    <location>
        <begin position="214"/>
        <end position="236"/>
    </location>
</feature>
<feature type="transmembrane region" description="Helical" evidence="8">
    <location>
        <begin position="858"/>
        <end position="878"/>
    </location>
</feature>
<gene>
    <name evidence="10" type="ORF">OSB04_014360</name>
</gene>